<proteinExistence type="predicted"/>
<protein>
    <submittedName>
        <fullName evidence="1">Uncharacterized protein</fullName>
    </submittedName>
</protein>
<reference evidence="1" key="1">
    <citation type="submission" date="2018-10" db="EMBL/GenBank/DDBJ databases">
        <title>Hidden diversity of soil giant viruses.</title>
        <authorList>
            <person name="Schulz F."/>
            <person name="Alteio L."/>
            <person name="Goudeau D."/>
            <person name="Ryan E.M."/>
            <person name="Malmstrom R.R."/>
            <person name="Blanchard J."/>
            <person name="Woyke T."/>
        </authorList>
    </citation>
    <scope>NUCLEOTIDE SEQUENCE</scope>
    <source>
        <strain evidence="1">HAV1</strain>
    </source>
</reference>
<gene>
    <name evidence="1" type="ORF">Harvfovirus39_10</name>
</gene>
<organism evidence="1">
    <name type="scientific">Harvfovirus sp</name>
    <dbReference type="NCBI Taxonomy" id="2487768"/>
    <lineage>
        <taxon>Viruses</taxon>
        <taxon>Varidnaviria</taxon>
        <taxon>Bamfordvirae</taxon>
        <taxon>Nucleocytoviricota</taxon>
        <taxon>Megaviricetes</taxon>
        <taxon>Imitervirales</taxon>
        <taxon>Mimiviridae</taxon>
        <taxon>Klosneuvirinae</taxon>
    </lineage>
</organism>
<sequence length="221" mass="25374">MEVKTRLRVNEKDEEVKSDDAVKVLHPLITIIREYSVANPGTPFLKHIEYFEDNKGGINASSIACKWSALSGEFRLKTMVRGALIIKSANDRAKCPYKLKFSSSKEVMPYLKHPCDTNIVNPDGSINLMELEIFMCKCFEYDTEEKIWFAKQANVNNYLKLCSERDNGGKWAKIAQEEWNHFFKLFADSSKEVKITAETLLEFYFDSTALYGRKVKNSKAT</sequence>
<evidence type="ECO:0000313" key="1">
    <source>
        <dbReference type="EMBL" id="AYV81531.1"/>
    </source>
</evidence>
<dbReference type="EMBL" id="MK072281">
    <property type="protein sequence ID" value="AYV81531.1"/>
    <property type="molecule type" value="Genomic_DNA"/>
</dbReference>
<accession>A0A3G5A5K6</accession>
<name>A0A3G5A5K6_9VIRU</name>